<proteinExistence type="predicted"/>
<dbReference type="GO" id="GO:0015628">
    <property type="term" value="P:protein secretion by the type II secretion system"/>
    <property type="evidence" value="ECO:0007669"/>
    <property type="project" value="TreeGrafter"/>
</dbReference>
<dbReference type="Proteomes" id="UP000243469">
    <property type="component" value="Unassembled WGS sequence"/>
</dbReference>
<name>A0A2G6JN54_NEPCE</name>
<dbReference type="InterPro" id="IPR051675">
    <property type="entry name" value="Endo/Exo/Phosphatase_dom_1"/>
</dbReference>
<protein>
    <submittedName>
        <fullName evidence="3">Fis family transcriptional regulator</fullName>
    </submittedName>
</protein>
<feature type="domain" description="Helix-hairpin-helix DNA-binding motif class 1" evidence="2">
    <location>
        <begin position="65"/>
        <end position="84"/>
    </location>
</feature>
<dbReference type="EMBL" id="PDSH01000018">
    <property type="protein sequence ID" value="PIE23959.1"/>
    <property type="molecule type" value="Genomic_DNA"/>
</dbReference>
<keyword evidence="1" id="KW-0732">Signal</keyword>
<dbReference type="PANTHER" id="PTHR21180:SF32">
    <property type="entry name" value="ENDONUCLEASE_EXONUCLEASE_PHOSPHATASE FAMILY DOMAIN-CONTAINING PROTEIN 1"/>
    <property type="match status" value="1"/>
</dbReference>
<dbReference type="GO" id="GO:0003677">
    <property type="term" value="F:DNA binding"/>
    <property type="evidence" value="ECO:0007669"/>
    <property type="project" value="InterPro"/>
</dbReference>
<dbReference type="SMART" id="SM00278">
    <property type="entry name" value="HhH1"/>
    <property type="match status" value="2"/>
</dbReference>
<evidence type="ECO:0000259" key="2">
    <source>
        <dbReference type="SMART" id="SM00278"/>
    </source>
</evidence>
<feature type="chain" id="PRO_5013552802" evidence="1">
    <location>
        <begin position="24"/>
        <end position="100"/>
    </location>
</feature>
<evidence type="ECO:0000256" key="1">
    <source>
        <dbReference type="SAM" id="SignalP"/>
    </source>
</evidence>
<reference evidence="3 4" key="1">
    <citation type="submission" date="2017-10" db="EMBL/GenBank/DDBJ databases">
        <title>Novel microbial diversity and functional potential in the marine mammal oral microbiome.</title>
        <authorList>
            <person name="Dudek N.K."/>
            <person name="Sun C.L."/>
            <person name="Burstein D."/>
            <person name="Kantor R.S."/>
            <person name="Aliaga Goltsman D.S."/>
            <person name="Bik E.M."/>
            <person name="Thomas B.C."/>
            <person name="Banfield J.F."/>
            <person name="Relman D.A."/>
        </authorList>
    </citation>
    <scope>NUCLEOTIDE SEQUENCE [LARGE SCALE GENOMIC DNA]</scope>
    <source>
        <strain evidence="3">DOLJORAL78_47_21</strain>
    </source>
</reference>
<evidence type="ECO:0000313" key="3">
    <source>
        <dbReference type="EMBL" id="PIE23959.1"/>
    </source>
</evidence>
<dbReference type="GO" id="GO:0015627">
    <property type="term" value="C:type II protein secretion system complex"/>
    <property type="evidence" value="ECO:0007669"/>
    <property type="project" value="TreeGrafter"/>
</dbReference>
<dbReference type="NCBIfam" id="TIGR00426">
    <property type="entry name" value="competence protein ComEA helix-hairpin-helix repeat region"/>
    <property type="match status" value="1"/>
</dbReference>
<dbReference type="PANTHER" id="PTHR21180">
    <property type="entry name" value="ENDONUCLEASE/EXONUCLEASE/PHOSPHATASE FAMILY DOMAIN-CONTAINING PROTEIN 1"/>
    <property type="match status" value="1"/>
</dbReference>
<evidence type="ECO:0000313" key="4">
    <source>
        <dbReference type="Proteomes" id="UP000243469"/>
    </source>
</evidence>
<dbReference type="Pfam" id="PF12836">
    <property type="entry name" value="HHH_3"/>
    <property type="match status" value="1"/>
</dbReference>
<gene>
    <name evidence="3" type="ORF">CSA60_03515</name>
</gene>
<dbReference type="Gene3D" id="1.10.150.280">
    <property type="entry name" value="AF1531-like domain"/>
    <property type="match status" value="1"/>
</dbReference>
<dbReference type="InterPro" id="IPR010994">
    <property type="entry name" value="RuvA_2-like"/>
</dbReference>
<accession>A0A2G6JN54</accession>
<dbReference type="SUPFAM" id="SSF47781">
    <property type="entry name" value="RuvA domain 2-like"/>
    <property type="match status" value="1"/>
</dbReference>
<feature type="domain" description="Helix-hairpin-helix DNA-binding motif class 1" evidence="2">
    <location>
        <begin position="35"/>
        <end position="54"/>
    </location>
</feature>
<organism evidence="3 4">
    <name type="scientific">Neptuniibacter caesariensis</name>
    <dbReference type="NCBI Taxonomy" id="207954"/>
    <lineage>
        <taxon>Bacteria</taxon>
        <taxon>Pseudomonadati</taxon>
        <taxon>Pseudomonadota</taxon>
        <taxon>Gammaproteobacteria</taxon>
        <taxon>Oceanospirillales</taxon>
        <taxon>Oceanospirillaceae</taxon>
        <taxon>Neptuniibacter</taxon>
    </lineage>
</organism>
<dbReference type="AlphaFoldDB" id="A0A2G6JN54"/>
<sequence>MKIHSLRALIFALFCTFSFSSFAQQLDLNNASADQIATVLKGVGPAKAQAIVDYRQANGPFKTLDELVRVKGIGQATLQKNLDRITVAAPEQNQKVAVKE</sequence>
<comment type="caution">
    <text evidence="3">The sequence shown here is derived from an EMBL/GenBank/DDBJ whole genome shotgun (WGS) entry which is preliminary data.</text>
</comment>
<dbReference type="GO" id="GO:0006281">
    <property type="term" value="P:DNA repair"/>
    <property type="evidence" value="ECO:0007669"/>
    <property type="project" value="InterPro"/>
</dbReference>
<dbReference type="InterPro" id="IPR003583">
    <property type="entry name" value="Hlx-hairpin-Hlx_DNA-bd_motif"/>
</dbReference>
<dbReference type="InterPro" id="IPR004509">
    <property type="entry name" value="Competence_ComEA_HhH"/>
</dbReference>
<feature type="signal peptide" evidence="1">
    <location>
        <begin position="1"/>
        <end position="23"/>
    </location>
</feature>